<dbReference type="Pfam" id="PF06233">
    <property type="entry name" value="Usg"/>
    <property type="match status" value="1"/>
</dbReference>
<proteinExistence type="predicted"/>
<organism evidence="1 2">
    <name type="scientific">Mesorhizobium hungaricum</name>
    <dbReference type="NCBI Taxonomy" id="1566387"/>
    <lineage>
        <taxon>Bacteria</taxon>
        <taxon>Pseudomonadati</taxon>
        <taxon>Pseudomonadota</taxon>
        <taxon>Alphaproteobacteria</taxon>
        <taxon>Hyphomicrobiales</taxon>
        <taxon>Phyllobacteriaceae</taxon>
        <taxon>Mesorhizobium</taxon>
    </lineage>
</organism>
<dbReference type="STRING" id="1566387.QV13_27795"/>
<comment type="caution">
    <text evidence="1">The sequence shown here is derived from an EMBL/GenBank/DDBJ whole genome shotgun (WGS) entry which is preliminary data.</text>
</comment>
<protein>
    <submittedName>
        <fullName evidence="1">Aspartate-semialdehyde dehydrogenase</fullName>
    </submittedName>
</protein>
<accession>A0A1C2DEU8</accession>
<sequence length="90" mass="10672">MRDHPELELLLKGYGLTTARILYHFPDHPHLLQTYVWQDYDIAPKFPALFGFIEFWKQKLEGPLHSICFTHKTLISANEWRKVDGEIVLH</sequence>
<gene>
    <name evidence="1" type="ORF">QV13_27795</name>
</gene>
<dbReference type="Proteomes" id="UP000094412">
    <property type="component" value="Unassembled WGS sequence"/>
</dbReference>
<name>A0A1C2DEU8_9HYPH</name>
<dbReference type="EMBL" id="MDEO01000036">
    <property type="protein sequence ID" value="OCX13309.1"/>
    <property type="molecule type" value="Genomic_DNA"/>
</dbReference>
<dbReference type="AlphaFoldDB" id="A0A1C2DEU8"/>
<reference evidence="1 2" key="1">
    <citation type="submission" date="2016-08" db="EMBL/GenBank/DDBJ databases">
        <title>Whole genome sequence of Mesorhizobium sp. strain UASWS1009 isolated from industrial sewage.</title>
        <authorList>
            <person name="Crovadore J."/>
            <person name="Calmin G."/>
            <person name="Chablais R."/>
            <person name="Cochard B."/>
            <person name="Lefort F."/>
        </authorList>
    </citation>
    <scope>NUCLEOTIDE SEQUENCE [LARGE SCALE GENOMIC DNA]</scope>
    <source>
        <strain evidence="1 2">UASWS1009</strain>
    </source>
</reference>
<dbReference type="InterPro" id="IPR009354">
    <property type="entry name" value="Usg"/>
</dbReference>
<evidence type="ECO:0000313" key="1">
    <source>
        <dbReference type="EMBL" id="OCX13309.1"/>
    </source>
</evidence>
<evidence type="ECO:0000313" key="2">
    <source>
        <dbReference type="Proteomes" id="UP000094412"/>
    </source>
</evidence>
<keyword evidence="2" id="KW-1185">Reference proteome</keyword>
<dbReference type="RefSeq" id="WP_024923039.1">
    <property type="nucleotide sequence ID" value="NZ_MDEO01000036.1"/>
</dbReference>
<dbReference type="OrthoDB" id="9811054at2"/>